<gene>
    <name evidence="1" type="ORF">KPL71_019635</name>
</gene>
<reference evidence="2" key="1">
    <citation type="journal article" date="2023" name="Hortic. Res.">
        <title>A chromosome-level phased genome enabling allele-level studies in sweet orange: a case study on citrus Huanglongbing tolerance.</title>
        <authorList>
            <person name="Wu B."/>
            <person name="Yu Q."/>
            <person name="Deng Z."/>
            <person name="Duan Y."/>
            <person name="Luo F."/>
            <person name="Gmitter F. Jr."/>
        </authorList>
    </citation>
    <scope>NUCLEOTIDE SEQUENCE [LARGE SCALE GENOMIC DNA]</scope>
    <source>
        <strain evidence="2">cv. Valencia</strain>
    </source>
</reference>
<evidence type="ECO:0000313" key="1">
    <source>
        <dbReference type="EMBL" id="KAH9711067.1"/>
    </source>
</evidence>
<dbReference type="EMBL" id="CM039176">
    <property type="protein sequence ID" value="KAH9711067.1"/>
    <property type="molecule type" value="Genomic_DNA"/>
</dbReference>
<organism evidence="1 2">
    <name type="scientific">Citrus sinensis</name>
    <name type="common">Sweet orange</name>
    <name type="synonym">Citrus aurantium var. sinensis</name>
    <dbReference type="NCBI Taxonomy" id="2711"/>
    <lineage>
        <taxon>Eukaryota</taxon>
        <taxon>Viridiplantae</taxon>
        <taxon>Streptophyta</taxon>
        <taxon>Embryophyta</taxon>
        <taxon>Tracheophyta</taxon>
        <taxon>Spermatophyta</taxon>
        <taxon>Magnoliopsida</taxon>
        <taxon>eudicotyledons</taxon>
        <taxon>Gunneridae</taxon>
        <taxon>Pentapetalae</taxon>
        <taxon>rosids</taxon>
        <taxon>malvids</taxon>
        <taxon>Sapindales</taxon>
        <taxon>Rutaceae</taxon>
        <taxon>Aurantioideae</taxon>
        <taxon>Citrus</taxon>
    </lineage>
</organism>
<sequence length="258" mass="28586">MEGEIEPVDCASASKPPRIEIPKVPDDSEKPIAIKRLKDVEICVPIVYGTMAFHLGRKASESQSHRWTVYVRGATNEDIGVVIKRVVFQLHPSFNNPTRVVESPPFELQECGWGEFEIAISLFFHSDVCDKPLDLYHHLKLYPEAESGPKSTKKPVVMESYNEIVFPEPAEGFFARVLNHPAVVVPRLPAGFVLPTPGKASCLFLFGVWVGGGGGCKFLLVKKSMWLSLVFELLQCQLIACMGRGEVIPRIILSVTGL</sequence>
<proteinExistence type="predicted"/>
<comment type="caution">
    <text evidence="1">The sequence shown here is derived from an EMBL/GenBank/DDBJ whole genome shotgun (WGS) entry which is preliminary data.</text>
</comment>
<accession>A0ACB8IZY7</accession>
<keyword evidence="2" id="KW-1185">Reference proteome</keyword>
<name>A0ACB8IZY7_CITSI</name>
<dbReference type="Proteomes" id="UP000829398">
    <property type="component" value="Chromosome 7"/>
</dbReference>
<protein>
    <submittedName>
        <fullName evidence="1">Yeats domain-containing protein 4</fullName>
    </submittedName>
</protein>
<evidence type="ECO:0000313" key="2">
    <source>
        <dbReference type="Proteomes" id="UP000829398"/>
    </source>
</evidence>